<comment type="caution">
    <text evidence="1">The sequence shown here is derived from an EMBL/GenBank/DDBJ whole genome shotgun (WGS) entry which is preliminary data.</text>
</comment>
<keyword evidence="2" id="KW-1185">Reference proteome</keyword>
<dbReference type="Proteomes" id="UP000051647">
    <property type="component" value="Unassembled WGS sequence"/>
</dbReference>
<organism evidence="1 2">
    <name type="scientific">Companilactobacillus versmoldensis DSM 14857 = KCTC 3814</name>
    <dbReference type="NCBI Taxonomy" id="1423815"/>
    <lineage>
        <taxon>Bacteria</taxon>
        <taxon>Bacillati</taxon>
        <taxon>Bacillota</taxon>
        <taxon>Bacilli</taxon>
        <taxon>Lactobacillales</taxon>
        <taxon>Lactobacillaceae</taxon>
        <taxon>Companilactobacillus</taxon>
    </lineage>
</organism>
<dbReference type="eggNOG" id="ENOG5033VWT">
    <property type="taxonomic scope" value="Bacteria"/>
</dbReference>
<dbReference type="PROSITE" id="PS51257">
    <property type="entry name" value="PROKAR_LIPOPROTEIN"/>
    <property type="match status" value="1"/>
</dbReference>
<sequence length="244" mass="27401">MTMKKKKYFLILFIPLFFMFLSGCSNLGIHTTKDNYDATGLVAVIKGKTTKADKLTYTLNGKTKKVKLHNKHFAFSVPVSAQNQTVRLTVSNGKEKQSQSVTVNKIAEIADYTAFAQEYNYYSLLDGVQSDQLPLIAKDGILKYKRNNGTQMYLNVQGSNLMGVAMKGSLSDRNRKANLTKFKASLSLIAQLSGANQKAVIKHFNKQLKHLNESSKTTIKPYQSHNIEFNMDLADDAFYVYVTK</sequence>
<gene>
    <name evidence="1" type="ORF">FC27_GL001344</name>
</gene>
<evidence type="ECO:0000313" key="1">
    <source>
        <dbReference type="EMBL" id="KRL67808.1"/>
    </source>
</evidence>
<reference evidence="1 2" key="1">
    <citation type="journal article" date="2015" name="Genome Announc.">
        <title>Expanding the biotechnology potential of lactobacilli through comparative genomics of 213 strains and associated genera.</title>
        <authorList>
            <person name="Sun Z."/>
            <person name="Harris H.M."/>
            <person name="McCann A."/>
            <person name="Guo C."/>
            <person name="Argimon S."/>
            <person name="Zhang W."/>
            <person name="Yang X."/>
            <person name="Jeffery I.B."/>
            <person name="Cooney J.C."/>
            <person name="Kagawa T.F."/>
            <person name="Liu W."/>
            <person name="Song Y."/>
            <person name="Salvetti E."/>
            <person name="Wrobel A."/>
            <person name="Rasinkangas P."/>
            <person name="Parkhill J."/>
            <person name="Rea M.C."/>
            <person name="O'Sullivan O."/>
            <person name="Ritari J."/>
            <person name="Douillard F.P."/>
            <person name="Paul Ross R."/>
            <person name="Yang R."/>
            <person name="Briner A.E."/>
            <person name="Felis G.E."/>
            <person name="de Vos W.M."/>
            <person name="Barrangou R."/>
            <person name="Klaenhammer T.R."/>
            <person name="Caufield P.W."/>
            <person name="Cui Y."/>
            <person name="Zhang H."/>
            <person name="O'Toole P.W."/>
        </authorList>
    </citation>
    <scope>NUCLEOTIDE SEQUENCE [LARGE SCALE GENOMIC DNA]</scope>
    <source>
        <strain evidence="1 2">DSM 14857</strain>
    </source>
</reference>
<dbReference type="AlphaFoldDB" id="A0A0R1SF87"/>
<keyword evidence="1" id="KW-0449">Lipoprotein</keyword>
<protein>
    <submittedName>
        <fullName evidence="1">Lipoprotein</fullName>
    </submittedName>
</protein>
<dbReference type="PATRIC" id="fig|1423815.3.peg.1378"/>
<proteinExistence type="predicted"/>
<name>A0A0R1SF87_9LACO</name>
<dbReference type="EMBL" id="AZFA01000003">
    <property type="protein sequence ID" value="KRL67808.1"/>
    <property type="molecule type" value="Genomic_DNA"/>
</dbReference>
<evidence type="ECO:0000313" key="2">
    <source>
        <dbReference type="Proteomes" id="UP000051647"/>
    </source>
</evidence>
<dbReference type="STRING" id="1423815.FC27_GL001344"/>
<accession>A0A0R1SF87</accession>